<feature type="compositionally biased region" description="Low complexity" evidence="1">
    <location>
        <begin position="59"/>
        <end position="68"/>
    </location>
</feature>
<protein>
    <submittedName>
        <fullName evidence="2">Uncharacterized protein</fullName>
    </submittedName>
</protein>
<feature type="region of interest" description="Disordered" evidence="1">
    <location>
        <begin position="1"/>
        <end position="24"/>
    </location>
</feature>
<reference evidence="2" key="1">
    <citation type="submission" date="2015-11" db="EMBL/GenBank/DDBJ databases">
        <title>De novo transcriptome assembly of four potential Pierce s Disease insect vectors from Arizona vineyards.</title>
        <authorList>
            <person name="Tassone E.E."/>
        </authorList>
    </citation>
    <scope>NUCLEOTIDE SEQUENCE</scope>
</reference>
<evidence type="ECO:0000256" key="1">
    <source>
        <dbReference type="SAM" id="MobiDB-lite"/>
    </source>
</evidence>
<dbReference type="AlphaFoldDB" id="A0A1B6EN90"/>
<feature type="region of interest" description="Disordered" evidence="1">
    <location>
        <begin position="38"/>
        <end position="115"/>
    </location>
</feature>
<proteinExistence type="predicted"/>
<sequence>TNSPNSTKAKTPPVPPPRWTKPTSNFTITTTLIFNVPTPTYPQDVSSIKRLSPEGKCQSSSTLSSQNSFKKAPPVESPMSISSPISSPSSFLSPNSKPTRQSHKRTNKVSQHYQESDILESPSVYYCGSDDLCRLGLSTFKPLG</sequence>
<name>A0A1B6EN90_9HEMI</name>
<evidence type="ECO:0000313" key="2">
    <source>
        <dbReference type="EMBL" id="JAS39385.1"/>
    </source>
</evidence>
<feature type="non-terminal residue" evidence="2">
    <location>
        <position position="1"/>
    </location>
</feature>
<organism evidence="2">
    <name type="scientific">Cuerna arida</name>
    <dbReference type="NCBI Taxonomy" id="1464854"/>
    <lineage>
        <taxon>Eukaryota</taxon>
        <taxon>Metazoa</taxon>
        <taxon>Ecdysozoa</taxon>
        <taxon>Arthropoda</taxon>
        <taxon>Hexapoda</taxon>
        <taxon>Insecta</taxon>
        <taxon>Pterygota</taxon>
        <taxon>Neoptera</taxon>
        <taxon>Paraneoptera</taxon>
        <taxon>Hemiptera</taxon>
        <taxon>Auchenorrhyncha</taxon>
        <taxon>Membracoidea</taxon>
        <taxon>Cicadellidae</taxon>
        <taxon>Cicadellinae</taxon>
        <taxon>Proconiini</taxon>
        <taxon>Cuerna</taxon>
    </lineage>
</organism>
<accession>A0A1B6EN90</accession>
<feature type="non-terminal residue" evidence="2">
    <location>
        <position position="144"/>
    </location>
</feature>
<dbReference type="EMBL" id="GECZ01030384">
    <property type="protein sequence ID" value="JAS39385.1"/>
    <property type="molecule type" value="Transcribed_RNA"/>
</dbReference>
<feature type="compositionally biased region" description="Low complexity" evidence="1">
    <location>
        <begin position="77"/>
        <end position="98"/>
    </location>
</feature>
<gene>
    <name evidence="2" type="ORF">g.49516</name>
</gene>